<dbReference type="SUPFAM" id="SSF49854">
    <property type="entry name" value="Spermadhesin, CUB domain"/>
    <property type="match status" value="1"/>
</dbReference>
<comment type="subcellular location">
    <subcellularLocation>
        <location evidence="1 12">Secreted</location>
    </subcellularLocation>
</comment>
<sequence>MVFIRTILICFIFAVFAESDHKSLNPEDRDFKENIKEDYEATKKAIKVLNVVEDELIHHSINNVTVFHKNTVESDHDSIEENVNEDRKDNGQRAMENSGLFQGDIMFSESQAELIVEEAVELLKDFNGTKKNDINGNKREKRKISILAEHKWSFPIKYYVDDHIDPSLIQRAVNLIESETCATFTRTYTIEPYIPGLRYYYGRGCWSYLGKVEPYSYQGISLGRGCHFTGTAAHETLHALGLNHEQERVDRDQYIKIYFQNIEYGQEYNFVKVSALDTSTYNIKYDLGSLMQYDLYAFSANGGKTMDTIERIYEKTPGQNERLSFADAKIVNLHYCSHKCPNSNSIRCYNGAYIHPKDCSRCKCPQGFYGRYCDEFPPQKPGCPSPCYNVKAEQQSVHFAGPVNCTVHLRAQVGQRIRMNINKSRFYEYNKDYFCYSFNTFEVKYFADKTVTGARFCGSDYNIPVASENHHIVLIFSSISRYSDAQVTFSRY</sequence>
<dbReference type="PROSITE" id="PS00022">
    <property type="entry name" value="EGF_1"/>
    <property type="match status" value="1"/>
</dbReference>
<comment type="caution">
    <text evidence="13">Lacks conserved residue(s) required for the propagation of feature annotation.</text>
</comment>
<feature type="disulfide bond" evidence="13">
    <location>
        <begin position="181"/>
        <end position="336"/>
    </location>
</feature>
<dbReference type="Proteomes" id="UP000046392">
    <property type="component" value="Unplaced"/>
</dbReference>
<dbReference type="Gene3D" id="3.40.390.10">
    <property type="entry name" value="Collagenase (Catalytic Domain)"/>
    <property type="match status" value="1"/>
</dbReference>
<dbReference type="GO" id="GO:0018996">
    <property type="term" value="P:molting cycle, collagen and cuticulin-based cuticle"/>
    <property type="evidence" value="ECO:0007669"/>
    <property type="project" value="InterPro"/>
</dbReference>
<evidence type="ECO:0000256" key="3">
    <source>
        <dbReference type="ARBA" id="ARBA00022536"/>
    </source>
</evidence>
<feature type="binding site" evidence="13">
    <location>
        <position position="244"/>
    </location>
    <ligand>
        <name>Zn(2+)</name>
        <dbReference type="ChEBI" id="CHEBI:29105"/>
        <note>catalytic</note>
    </ligand>
</feature>
<evidence type="ECO:0000256" key="7">
    <source>
        <dbReference type="ARBA" id="ARBA00022801"/>
    </source>
</evidence>
<feature type="chain" id="PRO_5005733396" description="Zinc metalloproteinase" evidence="12 14">
    <location>
        <begin position="18"/>
        <end position="492"/>
    </location>
</feature>
<feature type="binding site" evidence="13">
    <location>
        <position position="234"/>
    </location>
    <ligand>
        <name>Zn(2+)</name>
        <dbReference type="ChEBI" id="CHEBI:29105"/>
        <note>catalytic</note>
    </ligand>
</feature>
<dbReference type="AlphaFoldDB" id="A0A0N5BDA9"/>
<keyword evidence="6 12" id="KW-0732">Signal</keyword>
<keyword evidence="9 13" id="KW-0482">Metalloprotease</keyword>
<dbReference type="GO" id="GO:0006508">
    <property type="term" value="P:proteolysis"/>
    <property type="evidence" value="ECO:0007669"/>
    <property type="project" value="UniProtKB-KW"/>
</dbReference>
<dbReference type="InterPro" id="IPR035914">
    <property type="entry name" value="Sperma_CUB_dom_sf"/>
</dbReference>
<dbReference type="InterPro" id="IPR017050">
    <property type="entry name" value="Metallopeptidase_nem"/>
</dbReference>
<comment type="cofactor">
    <cofactor evidence="13 14">
        <name>Zn(2+)</name>
        <dbReference type="ChEBI" id="CHEBI:29105"/>
    </cofactor>
    <text evidence="13 14">Binds 1 zinc ion per subunit.</text>
</comment>
<dbReference type="PROSITE" id="PS01186">
    <property type="entry name" value="EGF_2"/>
    <property type="match status" value="1"/>
</dbReference>
<dbReference type="InterPro" id="IPR034035">
    <property type="entry name" value="Astacin-like_dom"/>
</dbReference>
<evidence type="ECO:0000256" key="12">
    <source>
        <dbReference type="PIRNR" id="PIRNR036365"/>
    </source>
</evidence>
<evidence type="ECO:0000256" key="11">
    <source>
        <dbReference type="ARBA" id="ARBA00023180"/>
    </source>
</evidence>
<name>A0A0N5BDA9_STREA</name>
<dbReference type="SMART" id="SM00235">
    <property type="entry name" value="ZnMc"/>
    <property type="match status" value="1"/>
</dbReference>
<evidence type="ECO:0000256" key="9">
    <source>
        <dbReference type="ARBA" id="ARBA00023049"/>
    </source>
</evidence>
<dbReference type="PRINTS" id="PR00480">
    <property type="entry name" value="ASTACIN"/>
</dbReference>
<dbReference type="CDD" id="cd04280">
    <property type="entry name" value="ZnMc_astacin_like"/>
    <property type="match status" value="1"/>
</dbReference>
<keyword evidence="2 12" id="KW-0964">Secreted</keyword>
<dbReference type="GO" id="GO:0008270">
    <property type="term" value="F:zinc ion binding"/>
    <property type="evidence" value="ECO:0007669"/>
    <property type="project" value="UniProtKB-UniRule"/>
</dbReference>
<feature type="domain" description="Peptidase M12A" evidence="15">
    <location>
        <begin position="142"/>
        <end position="337"/>
    </location>
</feature>
<proteinExistence type="predicted"/>
<accession>A0A0N5BDA9</accession>
<dbReference type="InterPro" id="IPR006026">
    <property type="entry name" value="Peptidase_Metallo"/>
</dbReference>
<dbReference type="GO" id="GO:0005576">
    <property type="term" value="C:extracellular region"/>
    <property type="evidence" value="ECO:0007669"/>
    <property type="project" value="UniProtKB-SubCell"/>
</dbReference>
<protein>
    <recommendedName>
        <fullName evidence="12">Zinc metalloproteinase</fullName>
    </recommendedName>
</protein>
<evidence type="ECO:0000256" key="1">
    <source>
        <dbReference type="ARBA" id="ARBA00004613"/>
    </source>
</evidence>
<dbReference type="WBParaSite" id="SPAL_0000399500.1">
    <property type="protein sequence ID" value="SPAL_0000399500.1"/>
    <property type="gene ID" value="SPAL_0000399500"/>
</dbReference>
<feature type="binding site" evidence="13">
    <location>
        <position position="238"/>
    </location>
    <ligand>
        <name>Zn(2+)</name>
        <dbReference type="ChEBI" id="CHEBI:29105"/>
        <note>catalytic</note>
    </ligand>
</feature>
<dbReference type="InterPro" id="IPR001506">
    <property type="entry name" value="Peptidase_M12A"/>
</dbReference>
<organism evidence="16 17">
    <name type="scientific">Strongyloides papillosus</name>
    <name type="common">Intestinal threadworm</name>
    <dbReference type="NCBI Taxonomy" id="174720"/>
    <lineage>
        <taxon>Eukaryota</taxon>
        <taxon>Metazoa</taxon>
        <taxon>Ecdysozoa</taxon>
        <taxon>Nematoda</taxon>
        <taxon>Chromadorea</taxon>
        <taxon>Rhabditida</taxon>
        <taxon>Tylenchina</taxon>
        <taxon>Panagrolaimomorpha</taxon>
        <taxon>Strongyloidoidea</taxon>
        <taxon>Strongyloididae</taxon>
        <taxon>Strongyloides</taxon>
    </lineage>
</organism>
<keyword evidence="5 13" id="KW-0479">Metal-binding</keyword>
<feature type="signal peptide" evidence="12 14">
    <location>
        <begin position="1"/>
        <end position="17"/>
    </location>
</feature>
<keyword evidence="10 13" id="KW-1015">Disulfide bond</keyword>
<dbReference type="PIRSF" id="PIRSF036365">
    <property type="entry name" value="Astacin_nematoda"/>
    <property type="match status" value="1"/>
</dbReference>
<feature type="active site" evidence="13">
    <location>
        <position position="235"/>
    </location>
</feature>
<keyword evidence="8 13" id="KW-0862">Zinc</keyword>
<evidence type="ECO:0000313" key="17">
    <source>
        <dbReference type="WBParaSite" id="SPAL_0000399500.1"/>
    </source>
</evidence>
<dbReference type="InterPro" id="IPR024079">
    <property type="entry name" value="MetalloPept_cat_dom_sf"/>
</dbReference>
<dbReference type="SUPFAM" id="SSF55486">
    <property type="entry name" value="Metalloproteases ('zincins'), catalytic domain"/>
    <property type="match status" value="1"/>
</dbReference>
<evidence type="ECO:0000256" key="5">
    <source>
        <dbReference type="ARBA" id="ARBA00022723"/>
    </source>
</evidence>
<keyword evidence="3" id="KW-0245">EGF-like domain</keyword>
<evidence type="ECO:0000256" key="8">
    <source>
        <dbReference type="ARBA" id="ARBA00022833"/>
    </source>
</evidence>
<dbReference type="PROSITE" id="PS51864">
    <property type="entry name" value="ASTACIN"/>
    <property type="match status" value="1"/>
</dbReference>
<dbReference type="GO" id="GO:0004222">
    <property type="term" value="F:metalloendopeptidase activity"/>
    <property type="evidence" value="ECO:0007669"/>
    <property type="project" value="UniProtKB-UniRule"/>
</dbReference>
<dbReference type="PANTHER" id="PTHR10127:SF780">
    <property type="entry name" value="METALLOENDOPEPTIDASE"/>
    <property type="match status" value="1"/>
</dbReference>
<evidence type="ECO:0000256" key="2">
    <source>
        <dbReference type="ARBA" id="ARBA00022525"/>
    </source>
</evidence>
<keyword evidence="11" id="KW-0325">Glycoprotein</keyword>
<keyword evidence="4 13" id="KW-0645">Protease</keyword>
<dbReference type="Pfam" id="PF01400">
    <property type="entry name" value="Astacin"/>
    <property type="match status" value="1"/>
</dbReference>
<dbReference type="InterPro" id="IPR000742">
    <property type="entry name" value="EGF"/>
</dbReference>
<evidence type="ECO:0000256" key="6">
    <source>
        <dbReference type="ARBA" id="ARBA00022729"/>
    </source>
</evidence>
<evidence type="ECO:0000313" key="16">
    <source>
        <dbReference type="Proteomes" id="UP000046392"/>
    </source>
</evidence>
<evidence type="ECO:0000256" key="14">
    <source>
        <dbReference type="RuleBase" id="RU361183"/>
    </source>
</evidence>
<reference evidence="17" key="1">
    <citation type="submission" date="2017-02" db="UniProtKB">
        <authorList>
            <consortium name="WormBaseParasite"/>
        </authorList>
    </citation>
    <scope>IDENTIFICATION</scope>
</reference>
<evidence type="ECO:0000256" key="13">
    <source>
        <dbReference type="PROSITE-ProRule" id="PRU01211"/>
    </source>
</evidence>
<dbReference type="PANTHER" id="PTHR10127">
    <property type="entry name" value="DISCOIDIN, CUB, EGF, LAMININ , AND ZINC METALLOPROTEASE DOMAIN CONTAINING"/>
    <property type="match status" value="1"/>
</dbReference>
<evidence type="ECO:0000256" key="10">
    <source>
        <dbReference type="ARBA" id="ARBA00023157"/>
    </source>
</evidence>
<keyword evidence="16" id="KW-1185">Reference proteome</keyword>
<evidence type="ECO:0000259" key="15">
    <source>
        <dbReference type="PROSITE" id="PS51864"/>
    </source>
</evidence>
<evidence type="ECO:0000256" key="4">
    <source>
        <dbReference type="ARBA" id="ARBA00022670"/>
    </source>
</evidence>
<keyword evidence="7 13" id="KW-0378">Hydrolase</keyword>